<dbReference type="SMART" id="SM00346">
    <property type="entry name" value="HTH_ICLR"/>
    <property type="match status" value="1"/>
</dbReference>
<sequence>MDAARKPVNRPDRSAAAVPGAASFSKFITVLQAIADDPGKLDMARLARRVPYPRGTLYRIVMALTAEDLISQNRETGAFQLGHRLIHLASKSWESSDLRSAARDHIEALRDATGETVHLAVPSGTGMVYIDKLESPRAVRMMSRIGTRVEMHSTSVGKAYLAALPEALCRELVASLDLRPRTPNTITDRRALLAEIERTRARGYSFDDEENEPDIRCIGGAILDRLGQAVGAVSLSIPLYRYDEARADFYVARVRETVRSISDELATLV</sequence>
<dbReference type="GO" id="GO:0045892">
    <property type="term" value="P:negative regulation of DNA-templated transcription"/>
    <property type="evidence" value="ECO:0007669"/>
    <property type="project" value="TreeGrafter"/>
</dbReference>
<protein>
    <submittedName>
        <fullName evidence="6">IclR family transcriptional regulator</fullName>
    </submittedName>
</protein>
<dbReference type="RefSeq" id="WP_132807034.1">
    <property type="nucleotide sequence ID" value="NZ_SMAK01000007.1"/>
</dbReference>
<dbReference type="InterPro" id="IPR050707">
    <property type="entry name" value="HTH_MetabolicPath_Reg"/>
</dbReference>
<dbReference type="Pfam" id="PF09339">
    <property type="entry name" value="HTH_IclR"/>
    <property type="match status" value="1"/>
</dbReference>
<dbReference type="SUPFAM" id="SSF55781">
    <property type="entry name" value="GAF domain-like"/>
    <property type="match status" value="1"/>
</dbReference>
<accession>A0A4R3MCV2</accession>
<dbReference type="InterPro" id="IPR005471">
    <property type="entry name" value="Tscrpt_reg_IclR_N"/>
</dbReference>
<dbReference type="Gene3D" id="1.10.10.10">
    <property type="entry name" value="Winged helix-like DNA-binding domain superfamily/Winged helix DNA-binding domain"/>
    <property type="match status" value="1"/>
</dbReference>
<evidence type="ECO:0000313" key="7">
    <source>
        <dbReference type="Proteomes" id="UP000295678"/>
    </source>
</evidence>
<dbReference type="PROSITE" id="PS51077">
    <property type="entry name" value="HTH_ICLR"/>
    <property type="match status" value="1"/>
</dbReference>
<comment type="caution">
    <text evidence="6">The sequence shown here is derived from an EMBL/GenBank/DDBJ whole genome shotgun (WGS) entry which is preliminary data.</text>
</comment>
<feature type="domain" description="IclR-ED" evidence="5">
    <location>
        <begin position="84"/>
        <end position="267"/>
    </location>
</feature>
<dbReference type="GO" id="GO:0003700">
    <property type="term" value="F:DNA-binding transcription factor activity"/>
    <property type="evidence" value="ECO:0007669"/>
    <property type="project" value="TreeGrafter"/>
</dbReference>
<dbReference type="PANTHER" id="PTHR30136:SF24">
    <property type="entry name" value="HTH-TYPE TRANSCRIPTIONAL REPRESSOR ALLR"/>
    <property type="match status" value="1"/>
</dbReference>
<keyword evidence="3" id="KW-0804">Transcription</keyword>
<dbReference type="InterPro" id="IPR014757">
    <property type="entry name" value="Tscrpt_reg_IclR_C"/>
</dbReference>
<evidence type="ECO:0000256" key="1">
    <source>
        <dbReference type="ARBA" id="ARBA00023015"/>
    </source>
</evidence>
<reference evidence="6 7" key="1">
    <citation type="submission" date="2019-03" db="EMBL/GenBank/DDBJ databases">
        <title>Genomic Encyclopedia of Type Strains, Phase IV (KMG-IV): sequencing the most valuable type-strain genomes for metagenomic binning, comparative biology and taxonomic classification.</title>
        <authorList>
            <person name="Goeker M."/>
        </authorList>
    </citation>
    <scope>NUCLEOTIDE SEQUENCE [LARGE SCALE GENOMIC DNA]</scope>
    <source>
        <strain evidence="6 7">DSM 19345</strain>
    </source>
</reference>
<dbReference type="Proteomes" id="UP000295678">
    <property type="component" value="Unassembled WGS sequence"/>
</dbReference>
<dbReference type="EMBL" id="SMAK01000007">
    <property type="protein sequence ID" value="TCT09325.1"/>
    <property type="molecule type" value="Genomic_DNA"/>
</dbReference>
<gene>
    <name evidence="6" type="ORF">EDC22_107173</name>
</gene>
<dbReference type="Pfam" id="PF01614">
    <property type="entry name" value="IclR_C"/>
    <property type="match status" value="1"/>
</dbReference>
<dbReference type="Gene3D" id="3.30.450.40">
    <property type="match status" value="1"/>
</dbReference>
<dbReference type="GO" id="GO:0003677">
    <property type="term" value="F:DNA binding"/>
    <property type="evidence" value="ECO:0007669"/>
    <property type="project" value="UniProtKB-KW"/>
</dbReference>
<dbReference type="InterPro" id="IPR036390">
    <property type="entry name" value="WH_DNA-bd_sf"/>
</dbReference>
<evidence type="ECO:0000259" key="5">
    <source>
        <dbReference type="PROSITE" id="PS51078"/>
    </source>
</evidence>
<dbReference type="PANTHER" id="PTHR30136">
    <property type="entry name" value="HELIX-TURN-HELIX TRANSCRIPTIONAL REGULATOR, ICLR FAMILY"/>
    <property type="match status" value="1"/>
</dbReference>
<dbReference type="InterPro" id="IPR036388">
    <property type="entry name" value="WH-like_DNA-bd_sf"/>
</dbReference>
<dbReference type="PROSITE" id="PS51078">
    <property type="entry name" value="ICLR_ED"/>
    <property type="match status" value="1"/>
</dbReference>
<dbReference type="InterPro" id="IPR029016">
    <property type="entry name" value="GAF-like_dom_sf"/>
</dbReference>
<dbReference type="AlphaFoldDB" id="A0A4R3MCV2"/>
<organism evidence="6 7">
    <name type="scientific">Tepidamorphus gemmatus</name>
    <dbReference type="NCBI Taxonomy" id="747076"/>
    <lineage>
        <taxon>Bacteria</taxon>
        <taxon>Pseudomonadati</taxon>
        <taxon>Pseudomonadota</taxon>
        <taxon>Alphaproteobacteria</taxon>
        <taxon>Hyphomicrobiales</taxon>
        <taxon>Tepidamorphaceae</taxon>
        <taxon>Tepidamorphus</taxon>
    </lineage>
</organism>
<dbReference type="SUPFAM" id="SSF46785">
    <property type="entry name" value="Winged helix' DNA-binding domain"/>
    <property type="match status" value="1"/>
</dbReference>
<keyword evidence="7" id="KW-1185">Reference proteome</keyword>
<keyword evidence="1" id="KW-0805">Transcription regulation</keyword>
<evidence type="ECO:0000256" key="3">
    <source>
        <dbReference type="ARBA" id="ARBA00023163"/>
    </source>
</evidence>
<name>A0A4R3MCV2_9HYPH</name>
<proteinExistence type="predicted"/>
<evidence type="ECO:0000256" key="2">
    <source>
        <dbReference type="ARBA" id="ARBA00023125"/>
    </source>
</evidence>
<evidence type="ECO:0000313" key="6">
    <source>
        <dbReference type="EMBL" id="TCT09325.1"/>
    </source>
</evidence>
<keyword evidence="2" id="KW-0238">DNA-binding</keyword>
<evidence type="ECO:0000259" key="4">
    <source>
        <dbReference type="PROSITE" id="PS51077"/>
    </source>
</evidence>
<feature type="domain" description="HTH iclR-type" evidence="4">
    <location>
        <begin position="21"/>
        <end position="83"/>
    </location>
</feature>
<dbReference type="OrthoDB" id="2633250at2"/>